<evidence type="ECO:0000313" key="3">
    <source>
        <dbReference type="EMBL" id="MCP1673100.1"/>
    </source>
</evidence>
<proteinExistence type="predicted"/>
<dbReference type="Gene3D" id="3.40.50.720">
    <property type="entry name" value="NAD(P)-binding Rossmann-like Domain"/>
    <property type="match status" value="2"/>
</dbReference>
<dbReference type="GO" id="GO:0006813">
    <property type="term" value="P:potassium ion transport"/>
    <property type="evidence" value="ECO:0007669"/>
    <property type="project" value="InterPro"/>
</dbReference>
<dbReference type="RefSeq" id="WP_253472889.1">
    <property type="nucleotide sequence ID" value="NZ_JALJXV010000001.1"/>
</dbReference>
<feature type="transmembrane region" description="Helical" evidence="1">
    <location>
        <begin position="76"/>
        <end position="100"/>
    </location>
</feature>
<dbReference type="SUPFAM" id="SSF81324">
    <property type="entry name" value="Voltage-gated potassium channels"/>
    <property type="match status" value="1"/>
</dbReference>
<keyword evidence="1" id="KW-0472">Membrane</keyword>
<reference evidence="3" key="1">
    <citation type="submission" date="2022-03" db="EMBL/GenBank/DDBJ databases">
        <title>Genomic Encyclopedia of Type Strains, Phase III (KMG-III): the genomes of soil and plant-associated and newly described type strains.</title>
        <authorList>
            <person name="Whitman W."/>
        </authorList>
    </citation>
    <scope>NUCLEOTIDE SEQUENCE</scope>
    <source>
        <strain evidence="3">ANL 6-2</strain>
    </source>
</reference>
<feature type="transmembrane region" description="Helical" evidence="1">
    <location>
        <begin position="12"/>
        <end position="33"/>
    </location>
</feature>
<feature type="transmembrane region" description="Helical" evidence="1">
    <location>
        <begin position="45"/>
        <end position="64"/>
    </location>
</feature>
<dbReference type="AlphaFoldDB" id="A0AAE3K9T7"/>
<dbReference type="Gene3D" id="1.10.287.70">
    <property type="match status" value="1"/>
</dbReference>
<dbReference type="InterPro" id="IPR050721">
    <property type="entry name" value="Trk_Ktr_HKT_K-transport"/>
</dbReference>
<evidence type="ECO:0000256" key="1">
    <source>
        <dbReference type="SAM" id="Phobius"/>
    </source>
</evidence>
<dbReference type="Proteomes" id="UP001205843">
    <property type="component" value="Unassembled WGS sequence"/>
</dbReference>
<keyword evidence="1" id="KW-0812">Transmembrane</keyword>
<keyword evidence="1" id="KW-1133">Transmembrane helix</keyword>
<dbReference type="InterPro" id="IPR036291">
    <property type="entry name" value="NAD(P)-bd_dom_sf"/>
</dbReference>
<comment type="caution">
    <text evidence="3">The sequence shown here is derived from an EMBL/GenBank/DDBJ whole genome shotgun (WGS) entry which is preliminary data.</text>
</comment>
<dbReference type="Pfam" id="PF02254">
    <property type="entry name" value="TrkA_N"/>
    <property type="match status" value="2"/>
</dbReference>
<evidence type="ECO:0000313" key="4">
    <source>
        <dbReference type="Proteomes" id="UP001205843"/>
    </source>
</evidence>
<keyword evidence="4" id="KW-1185">Reference proteome</keyword>
<dbReference type="EMBL" id="JALJXV010000001">
    <property type="protein sequence ID" value="MCP1673100.1"/>
    <property type="molecule type" value="Genomic_DNA"/>
</dbReference>
<protein>
    <submittedName>
        <fullName evidence="3">Trk K+ transport system NAD-binding subunit</fullName>
    </submittedName>
</protein>
<dbReference type="SUPFAM" id="SSF51735">
    <property type="entry name" value="NAD(P)-binding Rossmann-fold domains"/>
    <property type="match status" value="2"/>
</dbReference>
<evidence type="ECO:0000259" key="2">
    <source>
        <dbReference type="PROSITE" id="PS51201"/>
    </source>
</evidence>
<sequence>MSSAILLVLRRLRPPLIVLISAYAIAVVGFTLMPGVDDAGNPWRMGFFEAFYVVSYTGSTIGFGEVPYEFSGAQRLWTIVSIYLTVIAWLYSVGTIISLIQDQTFRAALTRSQLNRSVQSLTEPFWLVCGFGDTGRLLVRALTERRRRVVVVDDLQSRIDDLNLRELGVHVPAFCTDARIPDNLQAAGLGHRWCMGVLAVTDDDHVNLKIAISSKLLSAGLPVLCRAERQETAANMASFGTDVIINAYAAFADRLALAIRAPDTHRVYDWLSGIPHTTLAEHPSPPAGTWIICGYGRLGHAVREALESVGVETVIIDETPERNGCPPGSVKGKGTEANTLRAAGIDQATALLAGTADDADNLSIIMTARDIKPDLYLVARENALGNKALFQAARPELLVKPSYIIASKALSVLNAPLLGSFLDQARAQSNAWNADLAERIAAVSSGKTPECWTVRISAARTPSVVDALEDGNAVTVGDICRDPRRRDQALDMVPLMLQREDDSHLLPTADTSLESGDRLVFCGTEKALGLMRGVVRNPNTLRYVMTGEMRPEGWLWRRLTPSRIRARPMASQREQ</sequence>
<feature type="domain" description="RCK N-terminal" evidence="2">
    <location>
        <begin position="123"/>
        <end position="245"/>
    </location>
</feature>
<organism evidence="3 4">
    <name type="scientific">Natronocella acetinitrilica</name>
    <dbReference type="NCBI Taxonomy" id="414046"/>
    <lineage>
        <taxon>Bacteria</taxon>
        <taxon>Pseudomonadati</taxon>
        <taxon>Pseudomonadota</taxon>
        <taxon>Gammaproteobacteria</taxon>
        <taxon>Chromatiales</taxon>
        <taxon>Ectothiorhodospiraceae</taxon>
        <taxon>Natronocella</taxon>
    </lineage>
</organism>
<dbReference type="InterPro" id="IPR003148">
    <property type="entry name" value="RCK_N"/>
</dbReference>
<name>A0AAE3K9T7_9GAMM</name>
<dbReference type="PROSITE" id="PS51201">
    <property type="entry name" value="RCK_N"/>
    <property type="match status" value="1"/>
</dbReference>
<accession>A0AAE3K9T7</accession>
<gene>
    <name evidence="3" type="ORF">J2T57_000192</name>
</gene>
<dbReference type="PANTHER" id="PTHR43833">
    <property type="entry name" value="POTASSIUM CHANNEL PROTEIN 2-RELATED-RELATED"/>
    <property type="match status" value="1"/>
</dbReference>